<dbReference type="InterPro" id="IPR005225">
    <property type="entry name" value="Small_GTP-bd"/>
</dbReference>
<dbReference type="WBParaSite" id="TCONS_00004773.p1">
    <property type="protein sequence ID" value="TCONS_00004773.p1"/>
    <property type="gene ID" value="XLOC_002762"/>
</dbReference>
<keyword evidence="8" id="KW-0479">Metal-binding</keyword>
<dbReference type="Proteomes" id="UP000035681">
    <property type="component" value="Unplaced"/>
</dbReference>
<feature type="binding site" evidence="7">
    <location>
        <position position="104"/>
    </location>
    <ligand>
        <name>GTP</name>
        <dbReference type="ChEBI" id="CHEBI:37565"/>
    </ligand>
</feature>
<feature type="binding site" evidence="8">
    <location>
        <position position="82"/>
    </location>
    <ligand>
        <name>Mg(2+)</name>
        <dbReference type="ChEBI" id="CHEBI:18420"/>
    </ligand>
</feature>
<dbReference type="SMART" id="SM00178">
    <property type="entry name" value="SAR"/>
    <property type="match status" value="1"/>
</dbReference>
<evidence type="ECO:0000256" key="2">
    <source>
        <dbReference type="ARBA" id="ARBA00022707"/>
    </source>
</evidence>
<dbReference type="SUPFAM" id="SSF56112">
    <property type="entry name" value="Protein kinase-like (PK-like)"/>
    <property type="match status" value="1"/>
</dbReference>
<evidence type="ECO:0000256" key="7">
    <source>
        <dbReference type="PIRSR" id="PIRSR606689-1"/>
    </source>
</evidence>
<dbReference type="NCBIfam" id="TIGR00231">
    <property type="entry name" value="small_GTP"/>
    <property type="match status" value="1"/>
</dbReference>
<dbReference type="CDD" id="cd04151">
    <property type="entry name" value="Arl1"/>
    <property type="match status" value="1"/>
</dbReference>
<name>A0AAF5D0B8_STRER</name>
<keyword evidence="4 7" id="KW-0342">GTP-binding</keyword>
<dbReference type="Gene3D" id="3.40.50.300">
    <property type="entry name" value="P-loop containing nucleotide triphosphate hydrolases"/>
    <property type="match status" value="1"/>
</dbReference>
<keyword evidence="9" id="KW-1185">Reference proteome</keyword>
<feature type="binding site" evidence="7">
    <location>
        <begin position="58"/>
        <end position="65"/>
    </location>
    <ligand>
        <name>GTP</name>
        <dbReference type="ChEBI" id="CHEBI:37565"/>
    </ligand>
</feature>
<dbReference type="Gene3D" id="1.25.10.10">
    <property type="entry name" value="Leucine-rich Repeat Variant"/>
    <property type="match status" value="1"/>
</dbReference>
<dbReference type="Gene3D" id="1.10.510.10">
    <property type="entry name" value="Transferase(Phosphotransferase) domain 1"/>
    <property type="match status" value="1"/>
</dbReference>
<evidence type="ECO:0000256" key="1">
    <source>
        <dbReference type="ARBA" id="ARBA00010290"/>
    </source>
</evidence>
<dbReference type="SUPFAM" id="SSF52540">
    <property type="entry name" value="P-loop containing nucleoside triphosphate hydrolases"/>
    <property type="match status" value="1"/>
</dbReference>
<evidence type="ECO:0000313" key="10">
    <source>
        <dbReference type="WBParaSite" id="TCONS_00004773.p1"/>
    </source>
</evidence>
<dbReference type="InterPro" id="IPR024156">
    <property type="entry name" value="Small_GTPase_ARF"/>
</dbReference>
<keyword evidence="5" id="KW-0449">Lipoprotein</keyword>
<proteinExistence type="inferred from homology"/>
<dbReference type="InterPro" id="IPR006689">
    <property type="entry name" value="Small_GTPase_ARF/SAR"/>
</dbReference>
<dbReference type="InterPro" id="IPR011009">
    <property type="entry name" value="Kinase-like_dom_sf"/>
</dbReference>
<dbReference type="Pfam" id="PF00025">
    <property type="entry name" value="Arf"/>
    <property type="match status" value="1"/>
</dbReference>
<accession>A0AAF5D0B8</accession>
<dbReference type="GO" id="GO:0003924">
    <property type="term" value="F:GTPase activity"/>
    <property type="evidence" value="ECO:0007669"/>
    <property type="project" value="InterPro"/>
</dbReference>
<dbReference type="InterPro" id="IPR011989">
    <property type="entry name" value="ARM-like"/>
</dbReference>
<evidence type="ECO:0000256" key="3">
    <source>
        <dbReference type="ARBA" id="ARBA00022741"/>
    </source>
</evidence>
<evidence type="ECO:0000256" key="6">
    <source>
        <dbReference type="ARBA" id="ARBA00040615"/>
    </source>
</evidence>
<dbReference type="PRINTS" id="PR00328">
    <property type="entry name" value="SAR1GTPBP"/>
</dbReference>
<feature type="binding site" evidence="8">
    <location>
        <position position="65"/>
    </location>
    <ligand>
        <name>Mg(2+)</name>
        <dbReference type="ChEBI" id="CHEBI:18420"/>
    </ligand>
</feature>
<keyword evidence="3 7" id="KW-0547">Nucleotide-binding</keyword>
<dbReference type="PANTHER" id="PTHR11711">
    <property type="entry name" value="ADP RIBOSYLATION FACTOR-RELATED"/>
    <property type="match status" value="1"/>
</dbReference>
<reference evidence="10" key="1">
    <citation type="submission" date="2024-02" db="UniProtKB">
        <authorList>
            <consortium name="WormBaseParasite"/>
        </authorList>
    </citation>
    <scope>IDENTIFICATION</scope>
</reference>
<dbReference type="PROSITE" id="PS51422">
    <property type="entry name" value="SAR1"/>
    <property type="match status" value="1"/>
</dbReference>
<dbReference type="InterPro" id="IPR027417">
    <property type="entry name" value="P-loop_NTPase"/>
</dbReference>
<sequence>YDFPFNNSSNKSGEDLVVNVAKLRLLLRITLTFEIMGGMMSYFRNLFGSKELRILILGLDGAGKTTILYRLQVGEVVTTIPTIGFNVEQVTYNNLKFQVWDLGGQTSIRPYWRCYYSNTDAIIYVVDSADKDRIGISKQELLSMLEEEELKTAVLMVLANKSDIPGALSEVDVFNALGLDNIKNRTLQIFKTSATQGTGLDEAMQWLANTLKAALCILCIHTLTIYSSTHSMKNMGNNASFLKKDFIIGSPLNIKNALWDSISHCQKIEVKDTKKTLRKNYLIFIKNFPSKSQSTVQYITCQKAIQNLKLFRHPYILEYVYSVVMPTQILLVTEDAKDLTSSLISLSGFDVLTGVYHILEALVFLETKAGMRHNSVCLENIFVLKNCHWVLGGLEYAAKIEDSQNVPKTDIKGYGSILEFCFRAMISIMSEESKDCMEDLLFKINNDEILTFDEIYNKYQNAFSNNLVIIENFVMNLPLKTTTEKETFFSQIINDLKTIPNQIIGERLLKSFFNPFMRLEPLAHNGFYDHLFKSAEDGGILTLTNYKMYLIPALINEFNVYEIGKRIFLLNYFDIYIKYLDSIIIEKDILPQLQIGLKDIDEEIVSKTYKALGSLVNLVGVELVTGNKPKKLFADGRLRNINSSFEDNYLHQLKCNKETSYDDKSIVSNIEENNVKKNIEITENTTTIDLSNIDKNVDLYNVQKDKKVDSLITSKFDIVSKSSTPPEPPEIDYFADMEPEIEAGPTLDDILMQRAAIEGIILNKDSNNGKVSSKFAISMTETDETLAEDAWLSDSEDLLKNVRQNG</sequence>
<dbReference type="PROSITE" id="PS51419">
    <property type="entry name" value="RAB"/>
    <property type="match status" value="1"/>
</dbReference>
<protein>
    <recommendedName>
        <fullName evidence="6">ADP-ribosylation factor-like protein 1</fullName>
    </recommendedName>
</protein>
<dbReference type="PROSITE" id="PS51417">
    <property type="entry name" value="ARF"/>
    <property type="match status" value="1"/>
</dbReference>
<dbReference type="GO" id="GO:0005525">
    <property type="term" value="F:GTP binding"/>
    <property type="evidence" value="ECO:0007669"/>
    <property type="project" value="UniProtKB-KW"/>
</dbReference>
<evidence type="ECO:0000256" key="4">
    <source>
        <dbReference type="ARBA" id="ARBA00023134"/>
    </source>
</evidence>
<keyword evidence="8" id="KW-0460">Magnesium</keyword>
<evidence type="ECO:0000313" key="9">
    <source>
        <dbReference type="Proteomes" id="UP000035681"/>
    </source>
</evidence>
<dbReference type="FunFam" id="3.40.50.300:FF:000306">
    <property type="entry name" value="ADP-ribosylation factor-like protein 1"/>
    <property type="match status" value="1"/>
</dbReference>
<feature type="binding site" evidence="7">
    <location>
        <begin position="160"/>
        <end position="163"/>
    </location>
    <ligand>
        <name>GTP</name>
        <dbReference type="ChEBI" id="CHEBI:37565"/>
    </ligand>
</feature>
<evidence type="ECO:0000256" key="8">
    <source>
        <dbReference type="PIRSR" id="PIRSR606689-2"/>
    </source>
</evidence>
<evidence type="ECO:0000256" key="5">
    <source>
        <dbReference type="ARBA" id="ARBA00023288"/>
    </source>
</evidence>
<comment type="similarity">
    <text evidence="1">Belongs to the small GTPase superfamily. Arf family.</text>
</comment>
<keyword evidence="2" id="KW-0519">Myristate</keyword>
<dbReference type="GO" id="GO:0046872">
    <property type="term" value="F:metal ion binding"/>
    <property type="evidence" value="ECO:0007669"/>
    <property type="project" value="UniProtKB-KW"/>
</dbReference>
<dbReference type="AlphaFoldDB" id="A0AAF5D0B8"/>
<organism evidence="9 10">
    <name type="scientific">Strongyloides stercoralis</name>
    <name type="common">Threadworm</name>
    <dbReference type="NCBI Taxonomy" id="6248"/>
    <lineage>
        <taxon>Eukaryota</taxon>
        <taxon>Metazoa</taxon>
        <taxon>Ecdysozoa</taxon>
        <taxon>Nematoda</taxon>
        <taxon>Chromadorea</taxon>
        <taxon>Rhabditida</taxon>
        <taxon>Tylenchina</taxon>
        <taxon>Panagrolaimomorpha</taxon>
        <taxon>Strongyloidoidea</taxon>
        <taxon>Strongyloididae</taxon>
        <taxon>Strongyloides</taxon>
    </lineage>
</organism>
<dbReference type="SMART" id="SM00177">
    <property type="entry name" value="ARF"/>
    <property type="match status" value="1"/>
</dbReference>
<dbReference type="SMART" id="SM00175">
    <property type="entry name" value="RAB"/>
    <property type="match status" value="1"/>
</dbReference>